<proteinExistence type="inferred from homology"/>
<evidence type="ECO:0000256" key="1">
    <source>
        <dbReference type="ARBA" id="ARBA00022679"/>
    </source>
</evidence>
<keyword evidence="1 10" id="KW-0808">Transferase</keyword>
<evidence type="ECO:0000256" key="3">
    <source>
        <dbReference type="ARBA" id="ARBA00034487"/>
    </source>
</evidence>
<name>A0A0F3GXT8_9BACT</name>
<comment type="similarity">
    <text evidence="3">Belongs to the methyltransferase superfamily. Arsenite methyltransferase family.</text>
</comment>
<dbReference type="EC" id="2.1.1.137" evidence="4"/>
<protein>
    <recommendedName>
        <fullName evidence="5">Arsenite methyltransferase</fullName>
        <ecNumber evidence="4">2.1.1.137</ecNumber>
    </recommendedName>
</protein>
<evidence type="ECO:0000256" key="2">
    <source>
        <dbReference type="ARBA" id="ARBA00022691"/>
    </source>
</evidence>
<dbReference type="CDD" id="cd02440">
    <property type="entry name" value="AdoMet_MTases"/>
    <property type="match status" value="1"/>
</dbReference>
<comment type="catalytic activity">
    <reaction evidence="7">
        <text>arsenic triglutathione + 2 [thioredoxin]-dithiol + 2 S-adenosyl-L-methionine + H2O = dimethylarsinous acid + 2 [thioredoxin]-disulfide + 3 glutathione + 2 S-adenosyl-L-homocysteine + 2 H(+)</text>
        <dbReference type="Rhea" id="RHEA:69464"/>
        <dbReference type="Rhea" id="RHEA-COMP:10698"/>
        <dbReference type="Rhea" id="RHEA-COMP:10700"/>
        <dbReference type="ChEBI" id="CHEBI:15377"/>
        <dbReference type="ChEBI" id="CHEBI:15378"/>
        <dbReference type="ChEBI" id="CHEBI:23808"/>
        <dbReference type="ChEBI" id="CHEBI:29950"/>
        <dbReference type="ChEBI" id="CHEBI:50058"/>
        <dbReference type="ChEBI" id="CHEBI:57856"/>
        <dbReference type="ChEBI" id="CHEBI:57925"/>
        <dbReference type="ChEBI" id="CHEBI:59789"/>
        <dbReference type="ChEBI" id="CHEBI:183640"/>
        <dbReference type="EC" id="2.1.1.137"/>
    </reaction>
</comment>
<evidence type="ECO:0000256" key="4">
    <source>
        <dbReference type="ARBA" id="ARBA00034521"/>
    </source>
</evidence>
<evidence type="ECO:0000313" key="10">
    <source>
        <dbReference type="EMBL" id="KJU86662.1"/>
    </source>
</evidence>
<dbReference type="InterPro" id="IPR025714">
    <property type="entry name" value="Methyltranfer_dom"/>
</dbReference>
<comment type="catalytic activity">
    <reaction evidence="8">
        <text>arsenic triglutathione + 3 [thioredoxin]-dithiol + 3 S-adenosyl-L-methionine = trimethylarsine + 3 [thioredoxin]-disulfide + 3 glutathione + 3 S-adenosyl-L-homocysteine + 3 H(+)</text>
        <dbReference type="Rhea" id="RHEA:69432"/>
        <dbReference type="Rhea" id="RHEA-COMP:10698"/>
        <dbReference type="Rhea" id="RHEA-COMP:10700"/>
        <dbReference type="ChEBI" id="CHEBI:15378"/>
        <dbReference type="ChEBI" id="CHEBI:27130"/>
        <dbReference type="ChEBI" id="CHEBI:29950"/>
        <dbReference type="ChEBI" id="CHEBI:50058"/>
        <dbReference type="ChEBI" id="CHEBI:57856"/>
        <dbReference type="ChEBI" id="CHEBI:57925"/>
        <dbReference type="ChEBI" id="CHEBI:59789"/>
        <dbReference type="ChEBI" id="CHEBI:183640"/>
        <dbReference type="EC" id="2.1.1.137"/>
    </reaction>
</comment>
<evidence type="ECO:0000256" key="8">
    <source>
        <dbReference type="ARBA" id="ARBA00048428"/>
    </source>
</evidence>
<evidence type="ECO:0000256" key="6">
    <source>
        <dbReference type="ARBA" id="ARBA00047941"/>
    </source>
</evidence>
<gene>
    <name evidence="10" type="ORF">MBAV_001142</name>
</gene>
<accession>A0A0F3GXT8</accession>
<comment type="caution">
    <text evidence="10">The sequence shown here is derived from an EMBL/GenBank/DDBJ whole genome shotgun (WGS) entry which is preliminary data.</text>
</comment>
<dbReference type="EMBL" id="LACI01000505">
    <property type="protein sequence ID" value="KJU86662.1"/>
    <property type="molecule type" value="Genomic_DNA"/>
</dbReference>
<dbReference type="Pfam" id="PF13847">
    <property type="entry name" value="Methyltransf_31"/>
    <property type="match status" value="1"/>
</dbReference>
<dbReference type="Proteomes" id="UP000033423">
    <property type="component" value="Unassembled WGS sequence"/>
</dbReference>
<dbReference type="AlphaFoldDB" id="A0A0F3GXT8"/>
<feature type="domain" description="Methyltransferase" evidence="9">
    <location>
        <begin position="84"/>
        <end position="200"/>
    </location>
</feature>
<dbReference type="GO" id="GO:0030791">
    <property type="term" value="F:arsenite methyltransferase activity"/>
    <property type="evidence" value="ECO:0007669"/>
    <property type="project" value="UniProtKB-EC"/>
</dbReference>
<evidence type="ECO:0000259" key="9">
    <source>
        <dbReference type="Pfam" id="PF13847"/>
    </source>
</evidence>
<dbReference type="Gene3D" id="3.40.50.150">
    <property type="entry name" value="Vaccinia Virus protein VP39"/>
    <property type="match status" value="1"/>
</dbReference>
<sequence length="210" mass="22816">MVNIDIKDLRCAINREYAEVATNPLKGFHFHTGHKLAELLGYTEMWPDSLPESWPKNWMDEIPAGAVESFAGTGNPFSIDDIRPGQRVVDVGSGAGFDSFIAARLVGPSGRVVGVEMTPEMLHKAQALAKDAMMPQLEFLPGNAESLPVADEWADVVISNGVVNLCPDKQAVFKEMFRVLRPGGKIQIGDISVSVPVPESARGDIALWCE</sequence>
<keyword evidence="11" id="KW-1185">Reference proteome</keyword>
<keyword evidence="10" id="KW-0489">Methyltransferase</keyword>
<evidence type="ECO:0000313" key="11">
    <source>
        <dbReference type="Proteomes" id="UP000033423"/>
    </source>
</evidence>
<dbReference type="PANTHER" id="PTHR43675:SF8">
    <property type="entry name" value="ARSENITE METHYLTRANSFERASE"/>
    <property type="match status" value="1"/>
</dbReference>
<comment type="catalytic activity">
    <reaction evidence="6">
        <text>arsenic triglutathione + [thioredoxin]-dithiol + S-adenosyl-L-methionine + 2 H2O = methylarsonous acid + [thioredoxin]-disulfide + 3 glutathione + S-adenosyl-L-homocysteine + H(+)</text>
        <dbReference type="Rhea" id="RHEA:69460"/>
        <dbReference type="Rhea" id="RHEA-COMP:10698"/>
        <dbReference type="Rhea" id="RHEA-COMP:10700"/>
        <dbReference type="ChEBI" id="CHEBI:15377"/>
        <dbReference type="ChEBI" id="CHEBI:15378"/>
        <dbReference type="ChEBI" id="CHEBI:17826"/>
        <dbReference type="ChEBI" id="CHEBI:29950"/>
        <dbReference type="ChEBI" id="CHEBI:50058"/>
        <dbReference type="ChEBI" id="CHEBI:57856"/>
        <dbReference type="ChEBI" id="CHEBI:57925"/>
        <dbReference type="ChEBI" id="CHEBI:59789"/>
        <dbReference type="ChEBI" id="CHEBI:183640"/>
        <dbReference type="EC" id="2.1.1.137"/>
    </reaction>
</comment>
<dbReference type="InterPro" id="IPR029063">
    <property type="entry name" value="SAM-dependent_MTases_sf"/>
</dbReference>
<dbReference type="GO" id="GO:0032259">
    <property type="term" value="P:methylation"/>
    <property type="evidence" value="ECO:0007669"/>
    <property type="project" value="UniProtKB-KW"/>
</dbReference>
<organism evidence="10 11">
    <name type="scientific">Candidatus Magnetobacterium bavaricum</name>
    <dbReference type="NCBI Taxonomy" id="29290"/>
    <lineage>
        <taxon>Bacteria</taxon>
        <taxon>Pseudomonadati</taxon>
        <taxon>Nitrospirota</taxon>
        <taxon>Thermodesulfovibrionia</taxon>
        <taxon>Thermodesulfovibrionales</taxon>
        <taxon>Candidatus Magnetobacteriaceae</taxon>
        <taxon>Candidatus Magnetobacterium</taxon>
    </lineage>
</organism>
<evidence type="ECO:0000256" key="5">
    <source>
        <dbReference type="ARBA" id="ARBA00034545"/>
    </source>
</evidence>
<dbReference type="PANTHER" id="PTHR43675">
    <property type="entry name" value="ARSENITE METHYLTRANSFERASE"/>
    <property type="match status" value="1"/>
</dbReference>
<keyword evidence="2" id="KW-0949">S-adenosyl-L-methionine</keyword>
<reference evidence="10 11" key="1">
    <citation type="submission" date="2015-02" db="EMBL/GenBank/DDBJ databases">
        <title>Single-cell genomics of uncultivated deep-branching MTB reveals a conserved set of magnetosome genes.</title>
        <authorList>
            <person name="Kolinko S."/>
            <person name="Richter M."/>
            <person name="Glockner F.O."/>
            <person name="Brachmann A."/>
            <person name="Schuler D."/>
        </authorList>
    </citation>
    <scope>NUCLEOTIDE SEQUENCE [LARGE SCALE GENOMIC DNA]</scope>
    <source>
        <strain evidence="10">TM-1</strain>
    </source>
</reference>
<dbReference type="SUPFAM" id="SSF53335">
    <property type="entry name" value="S-adenosyl-L-methionine-dependent methyltransferases"/>
    <property type="match status" value="1"/>
</dbReference>
<evidence type="ECO:0000256" key="7">
    <source>
        <dbReference type="ARBA" id="ARBA00047943"/>
    </source>
</evidence>
<dbReference type="PATRIC" id="fig|29290.4.peg.1503"/>
<dbReference type="InterPro" id="IPR026669">
    <property type="entry name" value="Arsenite_MeTrfase-like"/>
</dbReference>